<evidence type="ECO:0000313" key="2">
    <source>
        <dbReference type="Proteomes" id="UP000235220"/>
    </source>
</evidence>
<dbReference type="GO" id="GO:0003824">
    <property type="term" value="F:catalytic activity"/>
    <property type="evidence" value="ECO:0007669"/>
    <property type="project" value="UniProtKB-KW"/>
</dbReference>
<accession>A0A2I4ELT2</accession>
<dbReference type="FunFam" id="3.30.70.270:FF:000020">
    <property type="entry name" value="Transposon Tf2-6 polyprotein-like Protein"/>
    <property type="match status" value="1"/>
</dbReference>
<dbReference type="Pfam" id="PF17919">
    <property type="entry name" value="RT_RNaseH_2"/>
    <property type="match status" value="1"/>
</dbReference>
<protein>
    <submittedName>
        <fullName evidence="3">Uncharacterized mitochondrial protein AtMg00860-like</fullName>
    </submittedName>
</protein>
<dbReference type="STRING" id="51240.A0A2I4ELT2"/>
<dbReference type="GeneID" id="108990745"/>
<dbReference type="SUPFAM" id="SSF56672">
    <property type="entry name" value="DNA/RNA polymerases"/>
    <property type="match status" value="1"/>
</dbReference>
<dbReference type="KEGG" id="jre:108990745"/>
<proteinExistence type="predicted"/>
<evidence type="ECO:0000256" key="1">
    <source>
        <dbReference type="ARBA" id="ARBA00023268"/>
    </source>
</evidence>
<dbReference type="InterPro" id="IPR043502">
    <property type="entry name" value="DNA/RNA_pol_sf"/>
</dbReference>
<evidence type="ECO:0000313" key="3">
    <source>
        <dbReference type="RefSeq" id="XP_018820356.1"/>
    </source>
</evidence>
<keyword evidence="1" id="KW-0511">Multifunctional enzyme</keyword>
<dbReference type="RefSeq" id="XP_018820356.1">
    <property type="nucleotide sequence ID" value="XM_018964811.2"/>
</dbReference>
<dbReference type="AlphaFoldDB" id="A0A2I4ELT2"/>
<dbReference type="OrthoDB" id="1909920at2759"/>
<dbReference type="InterPro" id="IPR041577">
    <property type="entry name" value="RT_RNaseH_2"/>
</dbReference>
<dbReference type="PANTHER" id="PTHR37984:SF5">
    <property type="entry name" value="PROTEIN NYNRIN-LIKE"/>
    <property type="match status" value="1"/>
</dbReference>
<dbReference type="InterPro" id="IPR050951">
    <property type="entry name" value="Retrovirus_Pol_polyprotein"/>
</dbReference>
<sequence>MEHVVHLKLTLEMLRQHSLFAKQFKCHFGCKEIAYLGHLISTKGVKADPEKLKAMMEWPLPKSLKGLRGFLGLMGYYWRFIGGYGAIAAPLTKMLKKDGFYWSEEANVAFDKLKEAMTQPPVLALPDFTMPFMVECDASGTAVGAILMQ</sequence>
<dbReference type="PANTHER" id="PTHR37984">
    <property type="entry name" value="PROTEIN CBG26694"/>
    <property type="match status" value="1"/>
</dbReference>
<gene>
    <name evidence="3" type="primary">LOC108990745</name>
</gene>
<dbReference type="InterPro" id="IPR043128">
    <property type="entry name" value="Rev_trsase/Diguanyl_cyclase"/>
</dbReference>
<dbReference type="Gene3D" id="3.30.70.270">
    <property type="match status" value="2"/>
</dbReference>
<organism evidence="2 3">
    <name type="scientific">Juglans regia</name>
    <name type="common">English walnut</name>
    <dbReference type="NCBI Taxonomy" id="51240"/>
    <lineage>
        <taxon>Eukaryota</taxon>
        <taxon>Viridiplantae</taxon>
        <taxon>Streptophyta</taxon>
        <taxon>Embryophyta</taxon>
        <taxon>Tracheophyta</taxon>
        <taxon>Spermatophyta</taxon>
        <taxon>Magnoliopsida</taxon>
        <taxon>eudicotyledons</taxon>
        <taxon>Gunneridae</taxon>
        <taxon>Pentapetalae</taxon>
        <taxon>rosids</taxon>
        <taxon>fabids</taxon>
        <taxon>Fagales</taxon>
        <taxon>Juglandaceae</taxon>
        <taxon>Juglans</taxon>
    </lineage>
</organism>
<dbReference type="Proteomes" id="UP000235220">
    <property type="component" value="Chromosome 9"/>
</dbReference>
<name>A0A2I4ELT2_JUGRE</name>
<dbReference type="Gramene" id="Jr09_00380_p1">
    <property type="protein sequence ID" value="cds.Jr09_00380_p1"/>
    <property type="gene ID" value="Jr09_00380"/>
</dbReference>
<keyword evidence="2" id="KW-1185">Reference proteome</keyword>
<reference evidence="3" key="1">
    <citation type="submission" date="2025-08" db="UniProtKB">
        <authorList>
            <consortium name="RefSeq"/>
        </authorList>
    </citation>
    <scope>IDENTIFICATION</scope>
    <source>
        <tissue evidence="3">Leaves</tissue>
    </source>
</reference>